<dbReference type="InterPro" id="IPR046980">
    <property type="entry name" value="KefG/KefF"/>
</dbReference>
<protein>
    <submittedName>
        <fullName evidence="3">Glutathione-regulated potassium-efflux system oxidoreductase KefF</fullName>
    </submittedName>
</protein>
<dbReference type="PANTHER" id="PTHR47307:SF2">
    <property type="entry name" value="GLUTATHIONE-REGULATED POTASSIUM-EFFLUX SYSTEM ANCILLARY PROTEIN KEFF"/>
    <property type="match status" value="1"/>
</dbReference>
<dbReference type="GO" id="GO:0009055">
    <property type="term" value="F:electron transfer activity"/>
    <property type="evidence" value="ECO:0007669"/>
    <property type="project" value="TreeGrafter"/>
</dbReference>
<dbReference type="Gene3D" id="3.40.50.360">
    <property type="match status" value="1"/>
</dbReference>
<keyword evidence="4" id="KW-1185">Reference proteome</keyword>
<organism evidence="3 4">
    <name type="scientific">Achromobacter aloeverae</name>
    <dbReference type="NCBI Taxonomy" id="1750518"/>
    <lineage>
        <taxon>Bacteria</taxon>
        <taxon>Pseudomonadati</taxon>
        <taxon>Pseudomonadota</taxon>
        <taxon>Betaproteobacteria</taxon>
        <taxon>Burkholderiales</taxon>
        <taxon>Alcaligenaceae</taxon>
        <taxon>Achromobacter</taxon>
    </lineage>
</organism>
<dbReference type="GO" id="GO:0010181">
    <property type="term" value="F:FMN binding"/>
    <property type="evidence" value="ECO:0007669"/>
    <property type="project" value="TreeGrafter"/>
</dbReference>
<dbReference type="SUPFAM" id="SSF52218">
    <property type="entry name" value="Flavoproteins"/>
    <property type="match status" value="1"/>
</dbReference>
<dbReference type="InterPro" id="IPR003680">
    <property type="entry name" value="Flavodoxin_fold"/>
</dbReference>
<keyword evidence="1" id="KW-0560">Oxidoreductase</keyword>
<dbReference type="GO" id="GO:0003955">
    <property type="term" value="F:NAD(P)H dehydrogenase (quinone) activity"/>
    <property type="evidence" value="ECO:0007669"/>
    <property type="project" value="TreeGrafter"/>
</dbReference>
<name>A0A4Q1HLR5_9BURK</name>
<dbReference type="InterPro" id="IPR029039">
    <property type="entry name" value="Flavoprotein-like_sf"/>
</dbReference>
<sequence length="187" mass="20383">MIVIIYAHPYPRHSRANNALLDALEGMDSVRVRSLYDLYPDFSIDVAAEQDALAPARLVVWQHPMHWYGSPALFRLWMDKVLQYGWAYGKGAASLGGKDVLWTVTTGGDAGSFSRCGETDLALLAQPLRNAGEQCGMRWLPPFSLHGVTTLTQEQLAGAGARYREMLEALAGGYDQAGGVQDSGGRP</sequence>
<reference evidence="3 4" key="1">
    <citation type="journal article" date="2017" name="Int. J. Syst. Evol. Microbiol.">
        <title>Achromobacter aloeverae sp. nov., isolated from the root of Aloe vera (L.) Burm.f.</title>
        <authorList>
            <person name="Kuncharoen N."/>
            <person name="Muramatsu Y."/>
            <person name="Shibata C."/>
            <person name="Kamakura Y."/>
            <person name="Nakagawa Y."/>
            <person name="Tanasupawat S."/>
        </authorList>
    </citation>
    <scope>NUCLEOTIDE SEQUENCE [LARGE SCALE GENOMIC DNA]</scope>
    <source>
        <strain evidence="3 4">AVA-1</strain>
    </source>
</reference>
<proteinExistence type="predicted"/>
<dbReference type="EMBL" id="PYAL01000002">
    <property type="protein sequence ID" value="RXN91401.1"/>
    <property type="molecule type" value="Genomic_DNA"/>
</dbReference>
<dbReference type="NCBIfam" id="NF002044">
    <property type="entry name" value="PRK00871.1"/>
    <property type="match status" value="1"/>
</dbReference>
<gene>
    <name evidence="3" type="ORF">C7R54_09640</name>
</gene>
<dbReference type="Pfam" id="PF02525">
    <property type="entry name" value="Flavodoxin_2"/>
    <property type="match status" value="1"/>
</dbReference>
<dbReference type="Proteomes" id="UP000290849">
    <property type="component" value="Unassembled WGS sequence"/>
</dbReference>
<dbReference type="OrthoDB" id="9798454at2"/>
<accession>A0A4Q1HLR5</accession>
<comment type="caution">
    <text evidence="3">The sequence shown here is derived from an EMBL/GenBank/DDBJ whole genome shotgun (WGS) entry which is preliminary data.</text>
</comment>
<dbReference type="AlphaFoldDB" id="A0A4Q1HLR5"/>
<dbReference type="RefSeq" id="WP_129149956.1">
    <property type="nucleotide sequence ID" value="NZ_JBHSDO010000013.1"/>
</dbReference>
<evidence type="ECO:0000259" key="2">
    <source>
        <dbReference type="Pfam" id="PF02525"/>
    </source>
</evidence>
<evidence type="ECO:0000313" key="3">
    <source>
        <dbReference type="EMBL" id="RXN91401.1"/>
    </source>
</evidence>
<feature type="domain" description="Flavodoxin-like fold" evidence="2">
    <location>
        <begin position="2"/>
        <end position="165"/>
    </location>
</feature>
<dbReference type="PANTHER" id="PTHR47307">
    <property type="entry name" value="GLUTATHIONE-REGULATED POTASSIUM-EFFLUX SYSTEM ANCILLARY PROTEIN KEFG"/>
    <property type="match status" value="1"/>
</dbReference>
<evidence type="ECO:0000313" key="4">
    <source>
        <dbReference type="Proteomes" id="UP000290849"/>
    </source>
</evidence>
<evidence type="ECO:0000256" key="1">
    <source>
        <dbReference type="ARBA" id="ARBA00023002"/>
    </source>
</evidence>